<accession>A0ABQ0G6R4</accession>
<dbReference type="RefSeq" id="XP_070915159.1">
    <property type="nucleotide sequence ID" value="XM_071059058.1"/>
</dbReference>
<gene>
    <name evidence="2" type="ORF">MFIFM68171_03637</name>
</gene>
<dbReference type="EMBL" id="BAAFSV010000002">
    <property type="protein sequence ID" value="GAB1313427.1"/>
    <property type="molecule type" value="Genomic_DNA"/>
</dbReference>
<evidence type="ECO:0000313" key="2">
    <source>
        <dbReference type="EMBL" id="GAB1313427.1"/>
    </source>
</evidence>
<name>A0ABQ0G6R4_9PEZI</name>
<dbReference type="InterPro" id="IPR011008">
    <property type="entry name" value="Dimeric_a/b-barrel"/>
</dbReference>
<reference evidence="2 3" key="1">
    <citation type="submission" date="2024-09" db="EMBL/GenBank/DDBJ databases">
        <title>Itraconazole resistance in Madurella fahalii resulting from another homologue of gene encoding cytochrome P450 14-alpha sterol demethylase (CYP51).</title>
        <authorList>
            <person name="Yoshioka I."/>
            <person name="Fahal A.H."/>
            <person name="Kaneko S."/>
            <person name="Yaguchi T."/>
        </authorList>
    </citation>
    <scope>NUCLEOTIDE SEQUENCE [LARGE SCALE GENOMIC DNA]</scope>
    <source>
        <strain evidence="2 3">IFM 68171</strain>
    </source>
</reference>
<proteinExistence type="predicted"/>
<dbReference type="Proteomes" id="UP001628179">
    <property type="component" value="Unassembled WGS sequence"/>
</dbReference>
<organism evidence="2 3">
    <name type="scientific">Madurella fahalii</name>
    <dbReference type="NCBI Taxonomy" id="1157608"/>
    <lineage>
        <taxon>Eukaryota</taxon>
        <taxon>Fungi</taxon>
        <taxon>Dikarya</taxon>
        <taxon>Ascomycota</taxon>
        <taxon>Pezizomycotina</taxon>
        <taxon>Sordariomycetes</taxon>
        <taxon>Sordariomycetidae</taxon>
        <taxon>Sordariales</taxon>
        <taxon>Sordariales incertae sedis</taxon>
        <taxon>Madurella</taxon>
    </lineage>
</organism>
<dbReference type="PANTHER" id="PTHR35174:SF4">
    <property type="entry name" value="BLL7163 PROTEIN"/>
    <property type="match status" value="1"/>
</dbReference>
<comment type="caution">
    <text evidence="2">The sequence shown here is derived from an EMBL/GenBank/DDBJ whole genome shotgun (WGS) entry which is preliminary data.</text>
</comment>
<dbReference type="Pfam" id="PF03795">
    <property type="entry name" value="YCII"/>
    <property type="match status" value="1"/>
</dbReference>
<dbReference type="Gene3D" id="3.30.70.1060">
    <property type="entry name" value="Dimeric alpha+beta barrel"/>
    <property type="match status" value="1"/>
</dbReference>
<dbReference type="PANTHER" id="PTHR35174">
    <property type="entry name" value="BLL7171 PROTEIN-RELATED"/>
    <property type="match status" value="1"/>
</dbReference>
<evidence type="ECO:0000259" key="1">
    <source>
        <dbReference type="Pfam" id="PF03795"/>
    </source>
</evidence>
<dbReference type="SUPFAM" id="SSF54909">
    <property type="entry name" value="Dimeric alpha+beta barrel"/>
    <property type="match status" value="1"/>
</dbReference>
<keyword evidence="3" id="KW-1185">Reference proteome</keyword>
<dbReference type="GeneID" id="98174381"/>
<protein>
    <recommendedName>
        <fullName evidence="1">YCII-related domain-containing protein</fullName>
    </recommendedName>
</protein>
<evidence type="ECO:0000313" key="3">
    <source>
        <dbReference type="Proteomes" id="UP001628179"/>
    </source>
</evidence>
<dbReference type="InterPro" id="IPR005545">
    <property type="entry name" value="YCII"/>
</dbReference>
<sequence>MPKFAMLVRATADAESGELPHDMTKLLEDMLAYNASLIDAGALIHADGFLPSSKGARVQFSSTAAPTVTYGPFDAPSLVSGYWIINTANLDEAISWAKKVPFKTDDAVVEVRQIAGADDFGDKMTDELKAKEATMKEKLGEK</sequence>
<feature type="domain" description="YCII-related" evidence="1">
    <location>
        <begin position="4"/>
        <end position="114"/>
    </location>
</feature>